<dbReference type="Pfam" id="PF02954">
    <property type="entry name" value="HTH_8"/>
    <property type="match status" value="1"/>
</dbReference>
<proteinExistence type="predicted"/>
<dbReference type="InterPro" id="IPR035965">
    <property type="entry name" value="PAS-like_dom_sf"/>
</dbReference>
<evidence type="ECO:0000313" key="4">
    <source>
        <dbReference type="Proteomes" id="UP000273982"/>
    </source>
</evidence>
<dbReference type="AlphaFoldDB" id="A0A3G8M8H7"/>
<dbReference type="InterPro" id="IPR011785">
    <property type="entry name" value="Tscrpt_reg_PpsR-CrtJ"/>
</dbReference>
<dbReference type="SMART" id="SM00091">
    <property type="entry name" value="PAS"/>
    <property type="match status" value="3"/>
</dbReference>
<reference evidence="3 4" key="1">
    <citation type="submission" date="2018-11" db="EMBL/GenBank/DDBJ databases">
        <title>Genome squencing of methanotrophic bacteria isolated from alkaline groundwater in Korea.</title>
        <authorList>
            <person name="Nguyen L.N."/>
        </authorList>
    </citation>
    <scope>NUCLEOTIDE SEQUENCE [LARGE SCALE GENOMIC DNA]</scope>
    <source>
        <strain evidence="3 4">GW6</strain>
    </source>
</reference>
<accession>A0A3G8M8H7</accession>
<gene>
    <name evidence="3" type="primary">ppsR</name>
    <name evidence="3" type="ORF">EHO51_17160</name>
</gene>
<evidence type="ECO:0000259" key="2">
    <source>
        <dbReference type="PROSITE" id="PS50112"/>
    </source>
</evidence>
<dbReference type="SUPFAM" id="SSF55785">
    <property type="entry name" value="PYP-like sensor domain (PAS domain)"/>
    <property type="match status" value="3"/>
</dbReference>
<dbReference type="Proteomes" id="UP000273982">
    <property type="component" value="Chromosome"/>
</dbReference>
<dbReference type="Pfam" id="PF13188">
    <property type="entry name" value="PAS_8"/>
    <property type="match status" value="2"/>
</dbReference>
<dbReference type="GO" id="GO:0043565">
    <property type="term" value="F:sequence-specific DNA binding"/>
    <property type="evidence" value="ECO:0007669"/>
    <property type="project" value="InterPro"/>
</dbReference>
<dbReference type="PROSITE" id="PS50112">
    <property type="entry name" value="PAS"/>
    <property type="match status" value="1"/>
</dbReference>
<dbReference type="Gene3D" id="3.30.450.20">
    <property type="entry name" value="PAS domain"/>
    <property type="match status" value="3"/>
</dbReference>
<dbReference type="PRINTS" id="PR01590">
    <property type="entry name" value="HTHFIS"/>
</dbReference>
<name>A0A3G8M8H7_9HYPH</name>
<dbReference type="InterPro" id="IPR002197">
    <property type="entry name" value="HTH_Fis"/>
</dbReference>
<sequence>MSDAPSSATTTGFLSADARLGALDAQGIAGLLAAAADLTLIVDAKGVIIDAAASAECNAPVREWVGRPWIDTVTIESRPKIEALLRDAQKGTTPRGRQVNHPAPPGPDFPVRYSAVRAAADGAIVAFGRDLRPLAALQQRVAEAQQEMEREYHRIRNAEKRYRLLFQLSSEAILILDGAGSRIAEANPAAVALVGKAAKKIVGAPFGDLFDEASRRAAQSFVTALLVAPRVDNVHAQLAETRESLLLSGALFRQDGAANIIVILSRMGGATALSGEKTGMLNALERMPDAFALTDSNRRILAANAAFVDLAQAGSEEQLRGESIERWIGRPGVDAEVLFANLQTHGVVRHFSTLARGQYGSSEDVEISAVDVAEGARHYLGFCIRSAGWRAGRDRLGGHELPRTAEQFADLVGRVPLKNLVRETTDLIERLCIEAALELTHDNRASAAEMLGLSRQGLYTKLRRYGLGDLDDDEAAGDGE</sequence>
<protein>
    <submittedName>
        <fullName evidence="3">Transcriptional regulator PpsR</fullName>
    </submittedName>
</protein>
<dbReference type="NCBIfam" id="TIGR02040">
    <property type="entry name" value="PpsR-CrtJ"/>
    <property type="match status" value="1"/>
</dbReference>
<organism evidence="3 4">
    <name type="scientific">Methylocystis rosea</name>
    <dbReference type="NCBI Taxonomy" id="173366"/>
    <lineage>
        <taxon>Bacteria</taxon>
        <taxon>Pseudomonadati</taxon>
        <taxon>Pseudomonadota</taxon>
        <taxon>Alphaproteobacteria</taxon>
        <taxon>Hyphomicrobiales</taxon>
        <taxon>Methylocystaceae</taxon>
        <taxon>Methylocystis</taxon>
    </lineage>
</organism>
<feature type="coiled-coil region" evidence="1">
    <location>
        <begin position="134"/>
        <end position="161"/>
    </location>
</feature>
<dbReference type="InterPro" id="IPR009057">
    <property type="entry name" value="Homeodomain-like_sf"/>
</dbReference>
<dbReference type="Gene3D" id="1.20.5.430">
    <property type="match status" value="1"/>
</dbReference>
<keyword evidence="1" id="KW-0175">Coiled coil</keyword>
<dbReference type="Gene3D" id="1.10.10.60">
    <property type="entry name" value="Homeodomain-like"/>
    <property type="match status" value="1"/>
</dbReference>
<feature type="domain" description="PAS" evidence="2">
    <location>
        <begin position="158"/>
        <end position="203"/>
    </location>
</feature>
<dbReference type="RefSeq" id="WP_124739868.1">
    <property type="nucleotide sequence ID" value="NZ_CP034086.1"/>
</dbReference>
<dbReference type="CDD" id="cd00130">
    <property type="entry name" value="PAS"/>
    <property type="match status" value="1"/>
</dbReference>
<dbReference type="InterPro" id="IPR000014">
    <property type="entry name" value="PAS"/>
</dbReference>
<evidence type="ECO:0000256" key="1">
    <source>
        <dbReference type="SAM" id="Coils"/>
    </source>
</evidence>
<evidence type="ECO:0000313" key="3">
    <source>
        <dbReference type="EMBL" id="AZG78319.1"/>
    </source>
</evidence>
<dbReference type="EMBL" id="CP034086">
    <property type="protein sequence ID" value="AZG78319.1"/>
    <property type="molecule type" value="Genomic_DNA"/>
</dbReference>
<dbReference type="SUPFAM" id="SSF46689">
    <property type="entry name" value="Homeodomain-like"/>
    <property type="match status" value="1"/>
</dbReference>
<dbReference type="KEGG" id="mros:EHO51_17160"/>